<dbReference type="EMBL" id="AP027728">
    <property type="protein sequence ID" value="BDZ38678.1"/>
    <property type="molecule type" value="Genomic_DNA"/>
</dbReference>
<evidence type="ECO:0000313" key="1">
    <source>
        <dbReference type="EMBL" id="BDZ38678.1"/>
    </source>
</evidence>
<organism evidence="1 2">
    <name type="scientific">Microbacterium suwonense</name>
    <dbReference type="NCBI Taxonomy" id="683047"/>
    <lineage>
        <taxon>Bacteria</taxon>
        <taxon>Bacillati</taxon>
        <taxon>Actinomycetota</taxon>
        <taxon>Actinomycetes</taxon>
        <taxon>Micrococcales</taxon>
        <taxon>Microbacteriaceae</taxon>
        <taxon>Microbacterium</taxon>
    </lineage>
</organism>
<dbReference type="PANTHER" id="PTHR39337">
    <property type="entry name" value="BLR5642 PROTEIN"/>
    <property type="match status" value="1"/>
</dbReference>
<dbReference type="InterPro" id="IPR014519">
    <property type="entry name" value="UCP024492"/>
</dbReference>
<dbReference type="RefSeq" id="WP_286302532.1">
    <property type="nucleotide sequence ID" value="NZ_AP027728.1"/>
</dbReference>
<evidence type="ECO:0008006" key="3">
    <source>
        <dbReference type="Google" id="ProtNLM"/>
    </source>
</evidence>
<dbReference type="Pfam" id="PF04343">
    <property type="entry name" value="DUF488"/>
    <property type="match status" value="1"/>
</dbReference>
<name>A0ABM8FT41_9MICO</name>
<dbReference type="InterPro" id="IPR007438">
    <property type="entry name" value="DUF488"/>
</dbReference>
<accession>A0ABM8FT41</accession>
<protein>
    <recommendedName>
        <fullName evidence="3">DUF488 domain-containing protein</fullName>
    </recommendedName>
</protein>
<reference evidence="2" key="1">
    <citation type="journal article" date="2019" name="Int. J. Syst. Evol. Microbiol.">
        <title>The Global Catalogue of Microorganisms (GCM) 10K type strain sequencing project: providing services to taxonomists for standard genome sequencing and annotation.</title>
        <authorList>
            <consortium name="The Broad Institute Genomics Platform"/>
            <consortium name="The Broad Institute Genome Sequencing Center for Infectious Disease"/>
            <person name="Wu L."/>
            <person name="Ma J."/>
        </authorList>
    </citation>
    <scope>NUCLEOTIDE SEQUENCE [LARGE SCALE GENOMIC DNA]</scope>
    <source>
        <strain evidence="2">NBRC 106310</strain>
    </source>
</reference>
<sequence>MTEPAILTIGHSTHPLDGFLALLRGAGVGTIIDVRRLPGSRRCPWFDQDDLSSSLAEAGIRYQHVPELTGRRPAQHDVPDEVNALWRNRSFHNYADYAMGAEFARGLEQLIAQADPRHPPAVMCSEAVWWRCHRRLIADHLIAHGVDVGHLMPDGRVVPAELTPGAVVAAGNVEYPAADATSPAAAPSRPPR</sequence>
<gene>
    <name evidence="1" type="ORF">GCM10025863_12920</name>
</gene>
<keyword evidence="2" id="KW-1185">Reference proteome</keyword>
<proteinExistence type="predicted"/>
<evidence type="ECO:0000313" key="2">
    <source>
        <dbReference type="Proteomes" id="UP001321543"/>
    </source>
</evidence>
<dbReference type="PANTHER" id="PTHR39337:SF1">
    <property type="entry name" value="BLR5642 PROTEIN"/>
    <property type="match status" value="1"/>
</dbReference>
<dbReference type="Proteomes" id="UP001321543">
    <property type="component" value="Chromosome"/>
</dbReference>
<dbReference type="PIRSF" id="PIRSF024492">
    <property type="entry name" value="UCP024492"/>
    <property type="match status" value="1"/>
</dbReference>